<evidence type="ECO:0000256" key="9">
    <source>
        <dbReference type="SAM" id="Phobius"/>
    </source>
</evidence>
<protein>
    <submittedName>
        <fullName evidence="11">Branched-chain amino acid ABC transporter ATP-binding protein/permease</fullName>
    </submittedName>
</protein>
<evidence type="ECO:0000256" key="7">
    <source>
        <dbReference type="ARBA" id="ARBA00022989"/>
    </source>
</evidence>
<gene>
    <name evidence="11" type="ORF">U6N30_28580</name>
</gene>
<keyword evidence="5" id="KW-0547">Nucleotide-binding</keyword>
<evidence type="ECO:0000259" key="10">
    <source>
        <dbReference type="PROSITE" id="PS50893"/>
    </source>
</evidence>
<accession>A0ABZ1B8Z9</accession>
<dbReference type="SUPFAM" id="SSF52540">
    <property type="entry name" value="P-loop containing nucleoside triphosphate hydrolases"/>
    <property type="match status" value="1"/>
</dbReference>
<feature type="transmembrane region" description="Helical" evidence="9">
    <location>
        <begin position="105"/>
        <end position="123"/>
    </location>
</feature>
<dbReference type="InterPro" id="IPR017871">
    <property type="entry name" value="ABC_transporter-like_CS"/>
</dbReference>
<dbReference type="Pfam" id="PF00005">
    <property type="entry name" value="ABC_tran"/>
    <property type="match status" value="1"/>
</dbReference>
<evidence type="ECO:0000256" key="8">
    <source>
        <dbReference type="ARBA" id="ARBA00023136"/>
    </source>
</evidence>
<proteinExistence type="predicted"/>
<dbReference type="Gene3D" id="3.40.50.300">
    <property type="entry name" value="P-loop containing nucleotide triphosphate hydrolases"/>
    <property type="match status" value="1"/>
</dbReference>
<evidence type="ECO:0000313" key="11">
    <source>
        <dbReference type="EMBL" id="WRL67214.1"/>
    </source>
</evidence>
<evidence type="ECO:0000256" key="1">
    <source>
        <dbReference type="ARBA" id="ARBA00004651"/>
    </source>
</evidence>
<dbReference type="Proteomes" id="UP001324287">
    <property type="component" value="Chromosome"/>
</dbReference>
<name>A0ABZ1B8Z9_9ACTN</name>
<keyword evidence="12" id="KW-1185">Reference proteome</keyword>
<dbReference type="InterPro" id="IPR032823">
    <property type="entry name" value="BCA_ABC_TP_C"/>
</dbReference>
<evidence type="ECO:0000256" key="4">
    <source>
        <dbReference type="ARBA" id="ARBA00022692"/>
    </source>
</evidence>
<organism evidence="11 12">
    <name type="scientific">Blastococcus brunescens</name>
    <dbReference type="NCBI Taxonomy" id="1564165"/>
    <lineage>
        <taxon>Bacteria</taxon>
        <taxon>Bacillati</taxon>
        <taxon>Actinomycetota</taxon>
        <taxon>Actinomycetes</taxon>
        <taxon>Geodermatophilales</taxon>
        <taxon>Geodermatophilaceae</taxon>
        <taxon>Blastococcus</taxon>
    </lineage>
</organism>
<keyword evidence="3" id="KW-1003">Cell membrane</keyword>
<feature type="transmembrane region" description="Helical" evidence="9">
    <location>
        <begin position="129"/>
        <end position="151"/>
    </location>
</feature>
<feature type="transmembrane region" description="Helical" evidence="9">
    <location>
        <begin position="6"/>
        <end position="26"/>
    </location>
</feature>
<dbReference type="InterPro" id="IPR043428">
    <property type="entry name" value="LivM-like"/>
</dbReference>
<dbReference type="Pfam" id="PF12399">
    <property type="entry name" value="BCA_ABC_TP_C"/>
    <property type="match status" value="1"/>
</dbReference>
<keyword evidence="4 9" id="KW-0812">Transmembrane</keyword>
<evidence type="ECO:0000256" key="3">
    <source>
        <dbReference type="ARBA" id="ARBA00022475"/>
    </source>
</evidence>
<evidence type="ECO:0000256" key="6">
    <source>
        <dbReference type="ARBA" id="ARBA00022840"/>
    </source>
</evidence>
<dbReference type="InterPro" id="IPR003593">
    <property type="entry name" value="AAA+_ATPase"/>
</dbReference>
<keyword evidence="8 9" id="KW-0472">Membrane</keyword>
<keyword evidence="6 11" id="KW-0067">ATP-binding</keyword>
<reference evidence="11 12" key="1">
    <citation type="submission" date="2023-12" db="EMBL/GenBank/DDBJ databases">
        <title>Blastococcus brunescens sp. nov., an actonobacterium isolated from sandstone collected in sahara desert.</title>
        <authorList>
            <person name="Gtari M."/>
            <person name="Ghodhbane F."/>
        </authorList>
    </citation>
    <scope>NUCLEOTIDE SEQUENCE [LARGE SCALE GENOMIC DNA]</scope>
    <source>
        <strain evidence="11 12">BMG 8361</strain>
    </source>
</reference>
<keyword evidence="7 9" id="KW-1133">Transmembrane helix</keyword>
<dbReference type="PANTHER" id="PTHR45772">
    <property type="entry name" value="CONSERVED COMPONENT OF ABC TRANSPORTER FOR NATURAL AMINO ACIDS-RELATED"/>
    <property type="match status" value="1"/>
</dbReference>
<dbReference type="Pfam" id="PF02653">
    <property type="entry name" value="BPD_transp_2"/>
    <property type="match status" value="1"/>
</dbReference>
<dbReference type="PROSITE" id="PS00211">
    <property type="entry name" value="ABC_TRANSPORTER_1"/>
    <property type="match status" value="1"/>
</dbReference>
<dbReference type="CDD" id="cd03219">
    <property type="entry name" value="ABC_Mj1267_LivG_branched"/>
    <property type="match status" value="1"/>
</dbReference>
<feature type="domain" description="ABC transporter" evidence="10">
    <location>
        <begin position="190"/>
        <end position="432"/>
    </location>
</feature>
<comment type="subcellular location">
    <subcellularLocation>
        <location evidence="1">Cell membrane</location>
        <topology evidence="1">Multi-pass membrane protein</topology>
    </subcellularLocation>
</comment>
<feature type="transmembrane region" description="Helical" evidence="9">
    <location>
        <begin position="47"/>
        <end position="73"/>
    </location>
</feature>
<dbReference type="CDD" id="cd06581">
    <property type="entry name" value="TM_PBP1_LivM_like"/>
    <property type="match status" value="1"/>
</dbReference>
<dbReference type="PANTHER" id="PTHR45772:SF9">
    <property type="entry name" value="CONSERVED COMPONENT OF ABC TRANSPORTER FOR NATURAL AMINO ACIDS"/>
    <property type="match status" value="1"/>
</dbReference>
<evidence type="ECO:0000313" key="12">
    <source>
        <dbReference type="Proteomes" id="UP001324287"/>
    </source>
</evidence>
<dbReference type="PROSITE" id="PS50893">
    <property type="entry name" value="ABC_TRANSPORTER_2"/>
    <property type="match status" value="1"/>
</dbReference>
<dbReference type="InterPro" id="IPR051120">
    <property type="entry name" value="ABC_AA/LPS_Transport"/>
</dbReference>
<dbReference type="GO" id="GO:0005524">
    <property type="term" value="F:ATP binding"/>
    <property type="evidence" value="ECO:0007669"/>
    <property type="project" value="UniProtKB-KW"/>
</dbReference>
<dbReference type="InterPro" id="IPR003439">
    <property type="entry name" value="ABC_transporter-like_ATP-bd"/>
</dbReference>
<dbReference type="RefSeq" id="WP_324278521.1">
    <property type="nucleotide sequence ID" value="NZ_CP141261.1"/>
</dbReference>
<evidence type="ECO:0000256" key="5">
    <source>
        <dbReference type="ARBA" id="ARBA00022741"/>
    </source>
</evidence>
<dbReference type="EMBL" id="CP141261">
    <property type="protein sequence ID" value="WRL67214.1"/>
    <property type="molecule type" value="Genomic_DNA"/>
</dbReference>
<dbReference type="SMART" id="SM00382">
    <property type="entry name" value="AAA"/>
    <property type="match status" value="1"/>
</dbReference>
<sequence>MDDRDTFHYFALTVCLIIVALLWWVTRSPVGRAIDGMRASPTRMAALGYNIGAYKVSAFLISGVASALTGALFAYQQQFVGVEMLDWTTSATILLAAIVGGARHFLGPALGIGVLIAAETVLAEYTDRWTAVLGLLYILTILLLPEGILGVNRWFRRRSRPDESMAGRPATHSRRASPRRRGALVVEPAIEVEDIRVNFRGVTALDGVSLSVPAGQRRALIGPNGAGKTTLFNVLSGSLRPTTGRVSLFGEEMRRTSVQARARKGLARTFQITNLLSDLSVRENVLLATAAVKSSTRITFWRPLVTIPGVSDRTEELLRRWELWSVRDRTVSELAYGQQRVLEIVMALASDPKVLLLDEPTAGLSKRDAAMLTDVAAALPESLSLLVIEHDMDVAFTLGEVVTVLADGKVLEEGPPDAIRSSPVVIETYLGEHDDAA</sequence>
<keyword evidence="2" id="KW-0813">Transport</keyword>
<evidence type="ECO:0000256" key="2">
    <source>
        <dbReference type="ARBA" id="ARBA00022448"/>
    </source>
</evidence>
<dbReference type="InterPro" id="IPR001851">
    <property type="entry name" value="ABC_transp_permease"/>
</dbReference>
<dbReference type="InterPro" id="IPR027417">
    <property type="entry name" value="P-loop_NTPase"/>
</dbReference>